<dbReference type="STRING" id="490189.SAMN02927903_00054"/>
<dbReference type="OrthoDB" id="1521716at2"/>
<name>A0A1G5ALK4_9FLAO</name>
<protein>
    <recommendedName>
        <fullName evidence="4">Right handed beta helix region</fullName>
    </recommendedName>
</protein>
<evidence type="ECO:0000256" key="1">
    <source>
        <dbReference type="SAM" id="SignalP"/>
    </source>
</evidence>
<accession>A0A1G5ALK4</accession>
<dbReference type="Proteomes" id="UP000199354">
    <property type="component" value="Unassembled WGS sequence"/>
</dbReference>
<evidence type="ECO:0008006" key="4">
    <source>
        <dbReference type="Google" id="ProtNLM"/>
    </source>
</evidence>
<dbReference type="EMBL" id="FMVF01000002">
    <property type="protein sequence ID" value="SCX78747.1"/>
    <property type="molecule type" value="Genomic_DNA"/>
</dbReference>
<sequence>MKKLTPFAIAALLVLNVACSSDETTPIVPPTAQTLTVQTADPQVSGLNAIVGGSIASFGTEPILETGVILANQPDQTIESLPDGAYPIALETNQFEEALLFDASLAGMPIYVRAYAKTATQVVYGDSKMFVLEGCTVHLVTPDGPVTINAPQTWASGEVHVITQNVTITSQLTIEPGAIVKVDGAQIRVNPGGTIQALGTLEAPIVFTSLKDDVFCGDTNSDGASEGQKGDWTGIYLTAPGSQFTYCGILYAGANDGGYYNAVRISGTGADFGFDHCVFAYTLGHPTASAAFAFYGGATMKDATESQFTNNAFYGNDRPIYLNIYYNFNPNNQFFNPDQPAESNTRNGIWTWHTTMPGVTATFMEDEAPYVVDAFFNGGGSAATDGVIIGPNVIVKFNGTLSGISRAANRNISIDASAALTSYKDDLRGGDTNGDGNATFASDGDWDGYYNYQTTTYLGGANIFYDAH</sequence>
<keyword evidence="3" id="KW-1185">Reference proteome</keyword>
<dbReference type="RefSeq" id="WP_091139899.1">
    <property type="nucleotide sequence ID" value="NZ_FMVF01000002.1"/>
</dbReference>
<feature type="signal peptide" evidence="1">
    <location>
        <begin position="1"/>
        <end position="20"/>
    </location>
</feature>
<organism evidence="2 3">
    <name type="scientific">Flavobacterium caeni</name>
    <dbReference type="NCBI Taxonomy" id="490189"/>
    <lineage>
        <taxon>Bacteria</taxon>
        <taxon>Pseudomonadati</taxon>
        <taxon>Bacteroidota</taxon>
        <taxon>Flavobacteriia</taxon>
        <taxon>Flavobacteriales</taxon>
        <taxon>Flavobacteriaceae</taxon>
        <taxon>Flavobacterium</taxon>
    </lineage>
</organism>
<reference evidence="2 3" key="1">
    <citation type="submission" date="2016-10" db="EMBL/GenBank/DDBJ databases">
        <authorList>
            <person name="de Groot N.N."/>
        </authorList>
    </citation>
    <scope>NUCLEOTIDE SEQUENCE [LARGE SCALE GENOMIC DNA]</scope>
    <source>
        <strain evidence="2 3">CGMCC 1.7031</strain>
    </source>
</reference>
<evidence type="ECO:0000313" key="3">
    <source>
        <dbReference type="Proteomes" id="UP000199354"/>
    </source>
</evidence>
<dbReference type="AlphaFoldDB" id="A0A1G5ALK4"/>
<keyword evidence="1" id="KW-0732">Signal</keyword>
<gene>
    <name evidence="2" type="ORF">SAMN02927903_00054</name>
</gene>
<feature type="chain" id="PRO_5011562479" description="Right handed beta helix region" evidence="1">
    <location>
        <begin position="21"/>
        <end position="468"/>
    </location>
</feature>
<proteinExistence type="predicted"/>
<evidence type="ECO:0000313" key="2">
    <source>
        <dbReference type="EMBL" id="SCX78747.1"/>
    </source>
</evidence>